<evidence type="ECO:0000256" key="6">
    <source>
        <dbReference type="PROSITE-ProRule" id="PRU00169"/>
    </source>
</evidence>
<keyword evidence="10" id="KW-1185">Reference proteome</keyword>
<dbReference type="GO" id="GO:0005524">
    <property type="term" value="F:ATP binding"/>
    <property type="evidence" value="ECO:0007669"/>
    <property type="project" value="UniProtKB-KW"/>
</dbReference>
<dbReference type="Gene3D" id="3.30.450.40">
    <property type="match status" value="1"/>
</dbReference>
<dbReference type="SUPFAM" id="SSF52172">
    <property type="entry name" value="CheY-like"/>
    <property type="match status" value="1"/>
</dbReference>
<dbReference type="SMART" id="SM00448">
    <property type="entry name" value="REC"/>
    <property type="match status" value="1"/>
</dbReference>
<evidence type="ECO:0000256" key="1">
    <source>
        <dbReference type="ARBA" id="ARBA00000085"/>
    </source>
</evidence>
<organism evidence="9 10">
    <name type="scientific">Pelomonas nitida</name>
    <dbReference type="NCBI Taxonomy" id="3299027"/>
    <lineage>
        <taxon>Bacteria</taxon>
        <taxon>Pseudomonadati</taxon>
        <taxon>Pseudomonadota</taxon>
        <taxon>Betaproteobacteria</taxon>
        <taxon>Burkholderiales</taxon>
        <taxon>Sphaerotilaceae</taxon>
        <taxon>Roseateles</taxon>
    </lineage>
</organism>
<keyword evidence="3 6" id="KW-0597">Phosphoprotein</keyword>
<gene>
    <name evidence="9" type="ORF">ACG00X_12275</name>
</gene>
<dbReference type="InterPro" id="IPR036890">
    <property type="entry name" value="HATPase_C_sf"/>
</dbReference>
<dbReference type="PRINTS" id="PR00344">
    <property type="entry name" value="BCTRLSENSOR"/>
</dbReference>
<dbReference type="EC" id="2.7.13.3" evidence="2"/>
<dbReference type="InterPro" id="IPR029016">
    <property type="entry name" value="GAF-like_dom_sf"/>
</dbReference>
<dbReference type="PANTHER" id="PTHR43047:SF72">
    <property type="entry name" value="OSMOSENSING HISTIDINE PROTEIN KINASE SLN1"/>
    <property type="match status" value="1"/>
</dbReference>
<dbReference type="SUPFAM" id="SSF47384">
    <property type="entry name" value="Homodimeric domain of signal transducing histidine kinase"/>
    <property type="match status" value="1"/>
</dbReference>
<dbReference type="InterPro" id="IPR001789">
    <property type="entry name" value="Sig_transdc_resp-reg_receiver"/>
</dbReference>
<feature type="domain" description="Response regulatory" evidence="8">
    <location>
        <begin position="606"/>
        <end position="724"/>
    </location>
</feature>
<dbReference type="SMART" id="SM00065">
    <property type="entry name" value="GAF"/>
    <property type="match status" value="1"/>
</dbReference>
<dbReference type="InterPro" id="IPR003018">
    <property type="entry name" value="GAF"/>
</dbReference>
<keyword evidence="4" id="KW-0808">Transferase</keyword>
<dbReference type="InterPro" id="IPR011006">
    <property type="entry name" value="CheY-like_superfamily"/>
</dbReference>
<reference evidence="9 10" key="1">
    <citation type="submission" date="2024-09" db="EMBL/GenBank/DDBJ databases">
        <title>Novel species of the genus Pelomonas and Roseateles isolated from streams.</title>
        <authorList>
            <person name="Lu H."/>
        </authorList>
    </citation>
    <scope>NUCLEOTIDE SEQUENCE [LARGE SCALE GENOMIC DNA]</scope>
    <source>
        <strain evidence="9 10">BYS96W</strain>
    </source>
</reference>
<dbReference type="SMART" id="SM00388">
    <property type="entry name" value="HisKA"/>
    <property type="match status" value="1"/>
</dbReference>
<keyword evidence="9" id="KW-0067">ATP-binding</keyword>
<dbReference type="InterPro" id="IPR003661">
    <property type="entry name" value="HisK_dim/P_dom"/>
</dbReference>
<dbReference type="RefSeq" id="WP_394488467.1">
    <property type="nucleotide sequence ID" value="NZ_JBIGIA010000008.1"/>
</dbReference>
<evidence type="ECO:0000259" key="8">
    <source>
        <dbReference type="PROSITE" id="PS50110"/>
    </source>
</evidence>
<dbReference type="InterPro" id="IPR036097">
    <property type="entry name" value="HisK_dim/P_sf"/>
</dbReference>
<accession>A0ABW7G6M2</accession>
<dbReference type="InterPro" id="IPR005467">
    <property type="entry name" value="His_kinase_dom"/>
</dbReference>
<evidence type="ECO:0000259" key="7">
    <source>
        <dbReference type="PROSITE" id="PS50109"/>
    </source>
</evidence>
<dbReference type="Pfam" id="PF00072">
    <property type="entry name" value="Response_reg"/>
    <property type="match status" value="1"/>
</dbReference>
<evidence type="ECO:0000256" key="5">
    <source>
        <dbReference type="ARBA" id="ARBA00022777"/>
    </source>
</evidence>
<sequence>MSPSPALQALAPIRGDMAARVRAFPWERTSLGPLEHWPIALRITVATMLECQLPMYLAWGEDFVQIFNDAYLPILGAKGASALGASAPDTWAEIWPQIGPMWQRALGGEPVGFDDFKLTIDRFGYPEDVYFNFSYSAVRDEQGRAHGLLVTFAETTEKVLTSRRLAFLDGLAQATRGMTDPAAVMRTTAERLGRHLGVSRCAYATVREDEDTFDLIGDFNDGVPSIVGTYRFGDFGATVLQLMRADLVYVNHDVDRDPATAGADLTAYRRTRIQSVICVPLHKDGRFVAGMAVHQSVARHWTDDEIGLVKVVVARCWEALERTRAEAAQREAMHERTQLLESERTARLAAEQAGLVKDEFLATLSHELRTPLSAITGWVHILRRKFGGRDADLTKAIDVIDRSAKAQTQLIEDLLDMSRITSGQLALEVAPVSPASFTLAAVELLAPAAERAGVTLTTDVAPSEDAAVMGDAARLQQVVANLVSNAIKFTPRGGHVQVSLRCEAGTAEISVADSGIGIAPAFLPFVFDRFRQADGSMARRYGGLGLGLSIVRNLVELHGGQVRAHSDGEGRGARFSVTLSLIAARNPACPLPETGAVDRTSLAGVRVLVVDDDEAAREMVTRALELQGAQVLAAASGAEALALLPGSRADLLISDLGMPEMTGFELLARIRALPPEQGGSIQAIALTAFAREADRRRALAAGFQHHFRKPVEFSALVRVIQAMARA</sequence>
<proteinExistence type="predicted"/>
<dbReference type="CDD" id="cd16922">
    <property type="entry name" value="HATPase_EvgS-ArcB-TorS-like"/>
    <property type="match status" value="1"/>
</dbReference>
<comment type="catalytic activity">
    <reaction evidence="1">
        <text>ATP + protein L-histidine = ADP + protein N-phospho-L-histidine.</text>
        <dbReference type="EC" id="2.7.13.3"/>
    </reaction>
</comment>
<dbReference type="Pfam" id="PF02518">
    <property type="entry name" value="HATPase_c"/>
    <property type="match status" value="1"/>
</dbReference>
<evidence type="ECO:0000256" key="3">
    <source>
        <dbReference type="ARBA" id="ARBA00022553"/>
    </source>
</evidence>
<dbReference type="InterPro" id="IPR003594">
    <property type="entry name" value="HATPase_dom"/>
</dbReference>
<protein>
    <recommendedName>
        <fullName evidence="2">histidine kinase</fullName>
        <ecNumber evidence="2">2.7.13.3</ecNumber>
    </recommendedName>
</protein>
<dbReference type="SUPFAM" id="SSF55781">
    <property type="entry name" value="GAF domain-like"/>
    <property type="match status" value="1"/>
</dbReference>
<evidence type="ECO:0000256" key="4">
    <source>
        <dbReference type="ARBA" id="ARBA00022679"/>
    </source>
</evidence>
<dbReference type="PROSITE" id="PS50110">
    <property type="entry name" value="RESPONSE_REGULATORY"/>
    <property type="match status" value="1"/>
</dbReference>
<dbReference type="InterPro" id="IPR004358">
    <property type="entry name" value="Sig_transdc_His_kin-like_C"/>
</dbReference>
<dbReference type="CDD" id="cd00082">
    <property type="entry name" value="HisKA"/>
    <property type="match status" value="1"/>
</dbReference>
<evidence type="ECO:0000313" key="9">
    <source>
        <dbReference type="EMBL" id="MFG6457608.1"/>
    </source>
</evidence>
<feature type="modified residue" description="4-aspartylphosphate" evidence="6">
    <location>
        <position position="655"/>
    </location>
</feature>
<comment type="caution">
    <text evidence="9">The sequence shown here is derived from an EMBL/GenBank/DDBJ whole genome shotgun (WGS) entry which is preliminary data.</text>
</comment>
<keyword evidence="9" id="KW-0547">Nucleotide-binding</keyword>
<feature type="domain" description="Histidine kinase" evidence="7">
    <location>
        <begin position="363"/>
        <end position="583"/>
    </location>
</feature>
<dbReference type="Proteomes" id="UP001606305">
    <property type="component" value="Unassembled WGS sequence"/>
</dbReference>
<dbReference type="SMART" id="SM00387">
    <property type="entry name" value="HATPase_c"/>
    <property type="match status" value="1"/>
</dbReference>
<dbReference type="Pfam" id="PF00512">
    <property type="entry name" value="HisKA"/>
    <property type="match status" value="1"/>
</dbReference>
<name>A0ABW7G6M2_9BURK</name>
<dbReference type="SUPFAM" id="SSF55874">
    <property type="entry name" value="ATPase domain of HSP90 chaperone/DNA topoisomerase II/histidine kinase"/>
    <property type="match status" value="1"/>
</dbReference>
<dbReference type="Gene3D" id="3.40.50.2300">
    <property type="match status" value="1"/>
</dbReference>
<keyword evidence="5" id="KW-0418">Kinase</keyword>
<dbReference type="Gene3D" id="3.30.450.20">
    <property type="entry name" value="PAS domain"/>
    <property type="match status" value="1"/>
</dbReference>
<dbReference type="Pfam" id="PF01590">
    <property type="entry name" value="GAF"/>
    <property type="match status" value="1"/>
</dbReference>
<evidence type="ECO:0000256" key="2">
    <source>
        <dbReference type="ARBA" id="ARBA00012438"/>
    </source>
</evidence>
<dbReference type="Gene3D" id="3.30.565.10">
    <property type="entry name" value="Histidine kinase-like ATPase, C-terminal domain"/>
    <property type="match status" value="1"/>
</dbReference>
<dbReference type="EMBL" id="JBIGIA010000008">
    <property type="protein sequence ID" value="MFG6457608.1"/>
    <property type="molecule type" value="Genomic_DNA"/>
</dbReference>
<dbReference type="Gene3D" id="1.10.287.130">
    <property type="match status" value="1"/>
</dbReference>
<dbReference type="Pfam" id="PF08448">
    <property type="entry name" value="PAS_4"/>
    <property type="match status" value="1"/>
</dbReference>
<dbReference type="PROSITE" id="PS50109">
    <property type="entry name" value="HIS_KIN"/>
    <property type="match status" value="1"/>
</dbReference>
<dbReference type="InterPro" id="IPR013656">
    <property type="entry name" value="PAS_4"/>
</dbReference>
<dbReference type="PANTHER" id="PTHR43047">
    <property type="entry name" value="TWO-COMPONENT HISTIDINE PROTEIN KINASE"/>
    <property type="match status" value="1"/>
</dbReference>
<evidence type="ECO:0000313" key="10">
    <source>
        <dbReference type="Proteomes" id="UP001606305"/>
    </source>
</evidence>